<dbReference type="SUPFAM" id="SSF46785">
    <property type="entry name" value="Winged helix' DNA-binding domain"/>
    <property type="match status" value="1"/>
</dbReference>
<evidence type="ECO:0000259" key="1">
    <source>
        <dbReference type="Pfam" id="PF12802"/>
    </source>
</evidence>
<dbReference type="Pfam" id="PF12802">
    <property type="entry name" value="MarR_2"/>
    <property type="match status" value="1"/>
</dbReference>
<dbReference type="InterPro" id="IPR000835">
    <property type="entry name" value="HTH_MarR-typ"/>
</dbReference>
<dbReference type="Gene3D" id="1.10.10.10">
    <property type="entry name" value="Winged helix-like DNA-binding domain superfamily/Winged helix DNA-binding domain"/>
    <property type="match status" value="1"/>
</dbReference>
<protein>
    <recommendedName>
        <fullName evidence="1">HTH marR-type domain-containing protein</fullName>
    </recommendedName>
</protein>
<accession>A0ABP4UG65</accession>
<keyword evidence="3" id="KW-1185">Reference proteome</keyword>
<organism evidence="2 3">
    <name type="scientific">Microbacterium sediminicola</name>
    <dbReference type="NCBI Taxonomy" id="415210"/>
    <lineage>
        <taxon>Bacteria</taxon>
        <taxon>Bacillati</taxon>
        <taxon>Actinomycetota</taxon>
        <taxon>Actinomycetes</taxon>
        <taxon>Micrococcales</taxon>
        <taxon>Microbacteriaceae</taxon>
        <taxon>Microbacterium</taxon>
    </lineage>
</organism>
<dbReference type="Proteomes" id="UP001501690">
    <property type="component" value="Unassembled WGS sequence"/>
</dbReference>
<proteinExistence type="predicted"/>
<dbReference type="RefSeq" id="WP_344072726.1">
    <property type="nucleotide sequence ID" value="NZ_BAAAPL010000002.1"/>
</dbReference>
<dbReference type="InterPro" id="IPR036390">
    <property type="entry name" value="WH_DNA-bd_sf"/>
</dbReference>
<dbReference type="InterPro" id="IPR036388">
    <property type="entry name" value="WH-like_DNA-bd_sf"/>
</dbReference>
<feature type="domain" description="HTH marR-type" evidence="1">
    <location>
        <begin position="39"/>
        <end position="96"/>
    </location>
</feature>
<evidence type="ECO:0000313" key="3">
    <source>
        <dbReference type="Proteomes" id="UP001501690"/>
    </source>
</evidence>
<gene>
    <name evidence="2" type="ORF">GCM10009808_23000</name>
</gene>
<dbReference type="EMBL" id="BAAAPL010000002">
    <property type="protein sequence ID" value="GAA1704479.1"/>
    <property type="molecule type" value="Genomic_DNA"/>
</dbReference>
<reference evidence="3" key="1">
    <citation type="journal article" date="2019" name="Int. J. Syst. Evol. Microbiol.">
        <title>The Global Catalogue of Microorganisms (GCM) 10K type strain sequencing project: providing services to taxonomists for standard genome sequencing and annotation.</title>
        <authorList>
            <consortium name="The Broad Institute Genomics Platform"/>
            <consortium name="The Broad Institute Genome Sequencing Center for Infectious Disease"/>
            <person name="Wu L."/>
            <person name="Ma J."/>
        </authorList>
    </citation>
    <scope>NUCLEOTIDE SEQUENCE [LARGE SCALE GENOMIC DNA]</scope>
    <source>
        <strain evidence="3">JCM 15577</strain>
    </source>
</reference>
<name>A0ABP4UG65_9MICO</name>
<sequence length="154" mass="16724">MSAAHDERARLFGEVADMIVDIAREVRLRGAVDAPGVPLNQTHSQVMRFVHAHPGEAGSAIARAIGIKRSNVSAALQELRDLGYVTLERSTTDARAMQVFPTALAEQTVASLRGRWGDLLGQAWERAPGDLDDLVRARETLTALMAGLRGIRDE</sequence>
<comment type="caution">
    <text evidence="2">The sequence shown here is derived from an EMBL/GenBank/DDBJ whole genome shotgun (WGS) entry which is preliminary data.</text>
</comment>
<evidence type="ECO:0000313" key="2">
    <source>
        <dbReference type="EMBL" id="GAA1704479.1"/>
    </source>
</evidence>